<dbReference type="GO" id="GO:0004519">
    <property type="term" value="F:endonuclease activity"/>
    <property type="evidence" value="ECO:0007669"/>
    <property type="project" value="InterPro"/>
</dbReference>
<reference evidence="3" key="1">
    <citation type="submission" date="2020-11" db="EMBL/GenBank/DDBJ databases">
        <title>Bacterial whole genome sequence for Panacibacter sp. DH6.</title>
        <authorList>
            <person name="Le V."/>
            <person name="Ko S."/>
            <person name="Ahn C.-Y."/>
            <person name="Oh H.-M."/>
        </authorList>
    </citation>
    <scope>NUCLEOTIDE SEQUENCE</scope>
    <source>
        <strain evidence="3">DH6</strain>
    </source>
</reference>
<dbReference type="InterPro" id="IPR019734">
    <property type="entry name" value="TPR_rpt"/>
</dbReference>
<evidence type="ECO:0000256" key="1">
    <source>
        <dbReference type="PROSITE-ProRule" id="PRU00339"/>
    </source>
</evidence>
<dbReference type="InterPro" id="IPR011990">
    <property type="entry name" value="TPR-like_helical_dom_sf"/>
</dbReference>
<dbReference type="InterPro" id="IPR048301">
    <property type="entry name" value="NucS_C"/>
</dbReference>
<proteinExistence type="predicted"/>
<dbReference type="RefSeq" id="WP_196992503.1">
    <property type="nucleotide sequence ID" value="NZ_JADWYR010000003.1"/>
</dbReference>
<dbReference type="AlphaFoldDB" id="A0A931MD48"/>
<dbReference type="GO" id="GO:0003676">
    <property type="term" value="F:nucleic acid binding"/>
    <property type="evidence" value="ECO:0007669"/>
    <property type="project" value="InterPro"/>
</dbReference>
<name>A0A931MD48_9BACT</name>
<protein>
    <submittedName>
        <fullName evidence="3">DUF91 domain-containing protein</fullName>
    </submittedName>
</protein>
<keyword evidence="4" id="KW-1185">Reference proteome</keyword>
<evidence type="ECO:0000313" key="3">
    <source>
        <dbReference type="EMBL" id="MBG9378397.1"/>
    </source>
</evidence>
<organism evidence="3 4">
    <name type="scientific">Panacibacter microcysteis</name>
    <dbReference type="NCBI Taxonomy" id="2793269"/>
    <lineage>
        <taxon>Bacteria</taxon>
        <taxon>Pseudomonadati</taxon>
        <taxon>Bacteroidota</taxon>
        <taxon>Chitinophagia</taxon>
        <taxon>Chitinophagales</taxon>
        <taxon>Chitinophagaceae</taxon>
        <taxon>Panacibacter</taxon>
    </lineage>
</organism>
<evidence type="ECO:0000313" key="4">
    <source>
        <dbReference type="Proteomes" id="UP000628448"/>
    </source>
</evidence>
<dbReference type="PROSITE" id="PS50005">
    <property type="entry name" value="TPR"/>
    <property type="match status" value="1"/>
</dbReference>
<dbReference type="EMBL" id="JADWYR010000003">
    <property type="protein sequence ID" value="MBG9378397.1"/>
    <property type="molecule type" value="Genomic_DNA"/>
</dbReference>
<dbReference type="SUPFAM" id="SSF48452">
    <property type="entry name" value="TPR-like"/>
    <property type="match status" value="1"/>
</dbReference>
<sequence length="479" mass="56521">MGGRITIPNLHKALTVGRHAEETQNLKRLTDLTMIDKLIYLLQELKDTFSKEKMDETLECLEDEVTPNALYINQDEFREAFNGQHEEFYNELAINIVADLNENPDLFFLIWDPLLYFFNPETKSLFYEQALTNADNTDATDFINGLIELDNQRPEIALFHFNRIDDYVASYFIALCYFDLENFENSIKNNLLFLENFKATMRNSKVENETLESTDEYLLVKYNVHNDLAYCYNRIEDYSHAYEHYKEALKIFSLEELYFFRHNESEEQNLFVLDLNNFLLAIEKVGEYAKGIEILNFAIEKYPHNCYYKELKQKFEQKTSNLSFADELIKQLFKIKKPFNIEKFVATKLLAKEKILEDMIVEQIKYGYKVFGKDLEVYQDNKIFGRQYYLPTVSGILDLLLVERGSNTLYVVELKRNEAGIGVVEQIERYILGLGHLFIDRDIKGIICLHTPDTNLVELVKTKPNIELFKYEFNFNRLK</sequence>
<keyword evidence="1" id="KW-0802">TPR repeat</keyword>
<feature type="repeat" description="TPR" evidence="1">
    <location>
        <begin position="222"/>
        <end position="255"/>
    </location>
</feature>
<dbReference type="Gene3D" id="1.25.40.10">
    <property type="entry name" value="Tetratricopeptide repeat domain"/>
    <property type="match status" value="1"/>
</dbReference>
<dbReference type="Gene3D" id="3.40.1350.10">
    <property type="match status" value="1"/>
</dbReference>
<accession>A0A931MD48</accession>
<gene>
    <name evidence="3" type="ORF">I5907_19320</name>
</gene>
<feature type="domain" description="Endonuclease NucS C-terminal" evidence="2">
    <location>
        <begin position="384"/>
        <end position="461"/>
    </location>
</feature>
<dbReference type="InterPro" id="IPR011856">
    <property type="entry name" value="tRNA_endonuc-like_dom_sf"/>
</dbReference>
<evidence type="ECO:0000259" key="2">
    <source>
        <dbReference type="Pfam" id="PF01939"/>
    </source>
</evidence>
<dbReference type="Proteomes" id="UP000628448">
    <property type="component" value="Unassembled WGS sequence"/>
</dbReference>
<dbReference type="Pfam" id="PF01939">
    <property type="entry name" value="NucS_C"/>
    <property type="match status" value="1"/>
</dbReference>
<comment type="caution">
    <text evidence="3">The sequence shown here is derived from an EMBL/GenBank/DDBJ whole genome shotgun (WGS) entry which is preliminary data.</text>
</comment>